<dbReference type="Pfam" id="PF00534">
    <property type="entry name" value="Glycos_transf_1"/>
    <property type="match status" value="1"/>
</dbReference>
<organism evidence="4 5">
    <name type="scientific">Candidatus Kerfeldbacteria bacterium CG15_BIG_FIL_POST_REV_8_21_14_020_45_12</name>
    <dbReference type="NCBI Taxonomy" id="2014247"/>
    <lineage>
        <taxon>Bacteria</taxon>
        <taxon>Candidatus Kerfeldiibacteriota</taxon>
    </lineage>
</organism>
<dbReference type="EMBL" id="PFGC01000018">
    <property type="protein sequence ID" value="PIW37215.1"/>
    <property type="molecule type" value="Genomic_DNA"/>
</dbReference>
<evidence type="ECO:0000313" key="4">
    <source>
        <dbReference type="EMBL" id="PIW37215.1"/>
    </source>
</evidence>
<gene>
    <name evidence="4" type="ORF">COW24_01380</name>
</gene>
<feature type="domain" description="Glycosyltransferase subfamily 4-like N-terminal" evidence="3">
    <location>
        <begin position="20"/>
        <end position="179"/>
    </location>
</feature>
<evidence type="ECO:0000259" key="2">
    <source>
        <dbReference type="Pfam" id="PF00534"/>
    </source>
</evidence>
<name>A0A2M7H4R6_9BACT</name>
<dbReference type="AlphaFoldDB" id="A0A2M7H4R6"/>
<dbReference type="PANTHER" id="PTHR46401:SF2">
    <property type="entry name" value="GLYCOSYLTRANSFERASE WBBK-RELATED"/>
    <property type="match status" value="1"/>
</dbReference>
<reference evidence="4 5" key="1">
    <citation type="submission" date="2017-09" db="EMBL/GenBank/DDBJ databases">
        <title>Depth-based differentiation of microbial function through sediment-hosted aquifers and enrichment of novel symbionts in the deep terrestrial subsurface.</title>
        <authorList>
            <person name="Probst A.J."/>
            <person name="Ladd B."/>
            <person name="Jarett J.K."/>
            <person name="Geller-Mcgrath D.E."/>
            <person name="Sieber C.M."/>
            <person name="Emerson J.B."/>
            <person name="Anantharaman K."/>
            <person name="Thomas B.C."/>
            <person name="Malmstrom R."/>
            <person name="Stieglmeier M."/>
            <person name="Klingl A."/>
            <person name="Woyke T."/>
            <person name="Ryan C.M."/>
            <person name="Banfield J.F."/>
        </authorList>
    </citation>
    <scope>NUCLEOTIDE SEQUENCE [LARGE SCALE GENOMIC DNA]</scope>
    <source>
        <strain evidence="4">CG15_BIG_FIL_POST_REV_8_21_14_020_45_12</strain>
    </source>
</reference>
<sequence length="389" mass="43839">MRIGIDCRTMLNPEGGERAGVGHYTTYLVNNLVTRSSKDTYVLFFDHHMPDSAIKELSSRSNVEIVRFPLSEYKRYLPFGYSHVFVAQALSKANLDLFHSPAYIIPLQYNKPSVITVHDLAIYRNPELFPPKQKFSQKVLVPNSLKKAAHVIAVSEATAKNVRDLFKVSSERLSVIYEGFTKGPRVTVAKKNAVKNKFGIRERYIFFVGTIEPRKNLVALVKAFDQFMNDNYQRHRDLQLVIAGGKGWKHEAIFQAIARAKWSSNIRVIGYVTHEEKMGLLEDSLFFAFPSLWEGFGLPVLEAASLAVPVLTSKISSLPEVAGPGAEYVKPDSIKDIQRGITVLVKGAAKRKSLGNKGKLHAQQFSWRRCATETHAVYRQVVNSQTKKR</sequence>
<protein>
    <recommendedName>
        <fullName evidence="6">Glycosyltransferase family 1 protein</fullName>
    </recommendedName>
</protein>
<keyword evidence="1" id="KW-0808">Transferase</keyword>
<evidence type="ECO:0000256" key="1">
    <source>
        <dbReference type="ARBA" id="ARBA00022679"/>
    </source>
</evidence>
<accession>A0A2M7H4R6</accession>
<dbReference type="InterPro" id="IPR001296">
    <property type="entry name" value="Glyco_trans_1"/>
</dbReference>
<dbReference type="Pfam" id="PF13439">
    <property type="entry name" value="Glyco_transf_4"/>
    <property type="match status" value="1"/>
</dbReference>
<dbReference type="Gene3D" id="3.40.50.2000">
    <property type="entry name" value="Glycogen Phosphorylase B"/>
    <property type="match status" value="2"/>
</dbReference>
<dbReference type="Proteomes" id="UP000230292">
    <property type="component" value="Unassembled WGS sequence"/>
</dbReference>
<proteinExistence type="predicted"/>
<dbReference type="SUPFAM" id="SSF53756">
    <property type="entry name" value="UDP-Glycosyltransferase/glycogen phosphorylase"/>
    <property type="match status" value="1"/>
</dbReference>
<feature type="domain" description="Glycosyl transferase family 1" evidence="2">
    <location>
        <begin position="196"/>
        <end position="359"/>
    </location>
</feature>
<comment type="caution">
    <text evidence="4">The sequence shown here is derived from an EMBL/GenBank/DDBJ whole genome shotgun (WGS) entry which is preliminary data.</text>
</comment>
<evidence type="ECO:0008006" key="6">
    <source>
        <dbReference type="Google" id="ProtNLM"/>
    </source>
</evidence>
<dbReference type="CDD" id="cd03809">
    <property type="entry name" value="GT4_MtfB-like"/>
    <property type="match status" value="1"/>
</dbReference>
<dbReference type="PANTHER" id="PTHR46401">
    <property type="entry name" value="GLYCOSYLTRANSFERASE WBBK-RELATED"/>
    <property type="match status" value="1"/>
</dbReference>
<dbReference type="InterPro" id="IPR028098">
    <property type="entry name" value="Glyco_trans_4-like_N"/>
</dbReference>
<dbReference type="GO" id="GO:0009103">
    <property type="term" value="P:lipopolysaccharide biosynthetic process"/>
    <property type="evidence" value="ECO:0007669"/>
    <property type="project" value="TreeGrafter"/>
</dbReference>
<evidence type="ECO:0000313" key="5">
    <source>
        <dbReference type="Proteomes" id="UP000230292"/>
    </source>
</evidence>
<evidence type="ECO:0000259" key="3">
    <source>
        <dbReference type="Pfam" id="PF13439"/>
    </source>
</evidence>
<dbReference type="GO" id="GO:0016757">
    <property type="term" value="F:glycosyltransferase activity"/>
    <property type="evidence" value="ECO:0007669"/>
    <property type="project" value="InterPro"/>
</dbReference>